<organism evidence="2">
    <name type="scientific">Heligmosomoides polygyrus</name>
    <name type="common">Parasitic roundworm</name>
    <dbReference type="NCBI Taxonomy" id="6339"/>
    <lineage>
        <taxon>Eukaryota</taxon>
        <taxon>Metazoa</taxon>
        <taxon>Ecdysozoa</taxon>
        <taxon>Nematoda</taxon>
        <taxon>Chromadorea</taxon>
        <taxon>Rhabditida</taxon>
        <taxon>Rhabditina</taxon>
        <taxon>Rhabditomorpha</taxon>
        <taxon>Strongyloidea</taxon>
        <taxon>Heligmosomidae</taxon>
        <taxon>Heligmosomoides</taxon>
    </lineage>
</organism>
<dbReference type="GO" id="GO:0000447">
    <property type="term" value="P:endonucleolytic cleavage in ITS1 to separate SSU-rRNA from 5.8S rRNA and LSU-rRNA from tricistronic rRNA transcript (SSU-rRNA, 5.8S rRNA, LSU-rRNA)"/>
    <property type="evidence" value="ECO:0007669"/>
    <property type="project" value="TreeGrafter"/>
</dbReference>
<dbReference type="GO" id="GO:0030686">
    <property type="term" value="C:90S preribosome"/>
    <property type="evidence" value="ECO:0007669"/>
    <property type="project" value="TreeGrafter"/>
</dbReference>
<dbReference type="EMBL" id="UZAH01025779">
    <property type="protein sequence ID" value="VDO70376.1"/>
    <property type="molecule type" value="Genomic_DNA"/>
</dbReference>
<dbReference type="InterPro" id="IPR040000">
    <property type="entry name" value="NOP9"/>
</dbReference>
<evidence type="ECO:0000313" key="2">
    <source>
        <dbReference type="EMBL" id="VDO70376.1"/>
    </source>
</evidence>
<dbReference type="Pfam" id="PF22493">
    <property type="entry name" value="PUF_NOP9"/>
    <property type="match status" value="2"/>
</dbReference>
<protein>
    <recommendedName>
        <fullName evidence="3">PUM-HD domain-containing protein</fullName>
    </recommendedName>
</protein>
<dbReference type="GO" id="GO:0030688">
    <property type="term" value="C:preribosome, small subunit precursor"/>
    <property type="evidence" value="ECO:0007669"/>
    <property type="project" value="TreeGrafter"/>
</dbReference>
<dbReference type="GO" id="GO:0005730">
    <property type="term" value="C:nucleolus"/>
    <property type="evidence" value="ECO:0007669"/>
    <property type="project" value="TreeGrafter"/>
</dbReference>
<dbReference type="InterPro" id="IPR016024">
    <property type="entry name" value="ARM-type_fold"/>
</dbReference>
<evidence type="ECO:0008006" key="3">
    <source>
        <dbReference type="Google" id="ProtNLM"/>
    </source>
</evidence>
<gene>
    <name evidence="2" type="ORF">HPBE_LOCUS6964</name>
</gene>
<name>A0A3P7XA69_HELPZ</name>
<dbReference type="InterPro" id="IPR001313">
    <property type="entry name" value="Pumilio_RNA-bd_rpt"/>
</dbReference>
<dbReference type="GO" id="GO:0000472">
    <property type="term" value="P:endonucleolytic cleavage to generate mature 5'-end of SSU-rRNA from (SSU-rRNA, 5.8S rRNA, LSU-rRNA)"/>
    <property type="evidence" value="ECO:0007669"/>
    <property type="project" value="TreeGrafter"/>
</dbReference>
<dbReference type="PANTHER" id="PTHR13102">
    <property type="entry name" value="NUCLEOLAR PROTEIN 9"/>
    <property type="match status" value="1"/>
</dbReference>
<accession>A0A3P7XA69</accession>
<sequence>MEVPLSERMVLDKCAEECVYNIDLPWPLSYSCSSAYGAELFLSALARLKHKRLLELLFSGTSSRTIETLFYALVPIKESTTLELLEKFSDLLCDNWNDAVTCQFSAFLIRCFARVAARRPKVFILERRCLLLLQSLLNSSRSSRCSRLFILTRAALSSLLSLLSRSMNRPLRMQRAFADLRQLWLGKNSSRVWEKLVLTCREETLQSLWEVAELAAHPCANFPLQKFMACVKSLELVRVSSSTPLIQKFLSSDRWGVAQALLRCAARHEELQEPLLKELRQYFRASKCFSPRRRSANHIPRGIRRDIRDKTLSMRPRFRILLRICNVSVHFQAKNRCGSHVLQSAFRSNTLSEDLKEKLIKAFEDDWGSLISDVYGSHVFESIWECSLFNVKRRQELMKKLVPIRSDSKFWKFAMLRCDMYLFRKDRKAWVEKMKKSVKGAKH</sequence>
<dbReference type="SUPFAM" id="SSF48371">
    <property type="entry name" value="ARM repeat"/>
    <property type="match status" value="1"/>
</dbReference>
<dbReference type="OrthoDB" id="9987665at2759"/>
<keyword evidence="1" id="KW-0677">Repeat</keyword>
<dbReference type="GO" id="GO:0000480">
    <property type="term" value="P:endonucleolytic cleavage in 5'-ETS of tricistronic rRNA transcript (SSU-rRNA, 5.8S rRNA, LSU-rRNA)"/>
    <property type="evidence" value="ECO:0007669"/>
    <property type="project" value="TreeGrafter"/>
</dbReference>
<dbReference type="Gene3D" id="1.25.10.10">
    <property type="entry name" value="Leucine-rich Repeat Variant"/>
    <property type="match status" value="1"/>
</dbReference>
<dbReference type="PANTHER" id="PTHR13102:SF0">
    <property type="entry name" value="NUCLEOLAR PROTEIN 9"/>
    <property type="match status" value="1"/>
</dbReference>
<proteinExistence type="predicted"/>
<dbReference type="GO" id="GO:0003723">
    <property type="term" value="F:RNA binding"/>
    <property type="evidence" value="ECO:0007669"/>
    <property type="project" value="InterPro"/>
</dbReference>
<dbReference type="GO" id="GO:0000056">
    <property type="term" value="P:ribosomal small subunit export from nucleus"/>
    <property type="evidence" value="ECO:0007669"/>
    <property type="project" value="TreeGrafter"/>
</dbReference>
<dbReference type="AlphaFoldDB" id="A0A3P7XA69"/>
<reference evidence="2" key="1">
    <citation type="submission" date="2018-11" db="EMBL/GenBank/DDBJ databases">
        <authorList>
            <consortium name="Pathogen Informatics"/>
        </authorList>
    </citation>
    <scope>NUCLEOTIDE SEQUENCE [LARGE SCALE GENOMIC DNA]</scope>
</reference>
<dbReference type="InterPro" id="IPR011989">
    <property type="entry name" value="ARM-like"/>
</dbReference>
<evidence type="ECO:0000256" key="1">
    <source>
        <dbReference type="ARBA" id="ARBA00022737"/>
    </source>
</evidence>